<accession>A0A2N9G3X7</accession>
<protein>
    <recommendedName>
        <fullName evidence="3">GHMP kinase C-terminal domain-containing protein</fullName>
    </recommendedName>
</protein>
<evidence type="ECO:0000256" key="1">
    <source>
        <dbReference type="ARBA" id="ARBA00022741"/>
    </source>
</evidence>
<dbReference type="Pfam" id="PF08544">
    <property type="entry name" value="GHMP_kinases_C"/>
    <property type="match status" value="1"/>
</dbReference>
<keyword evidence="2" id="KW-0067">ATP-binding</keyword>
<dbReference type="InterPro" id="IPR013750">
    <property type="entry name" value="GHMP_kinase_C_dom"/>
</dbReference>
<gene>
    <name evidence="4" type="ORF">FSB_LOCUS25269</name>
</gene>
<evidence type="ECO:0000256" key="2">
    <source>
        <dbReference type="ARBA" id="ARBA00022840"/>
    </source>
</evidence>
<organism evidence="4">
    <name type="scientific">Fagus sylvatica</name>
    <name type="common">Beechnut</name>
    <dbReference type="NCBI Taxonomy" id="28930"/>
    <lineage>
        <taxon>Eukaryota</taxon>
        <taxon>Viridiplantae</taxon>
        <taxon>Streptophyta</taxon>
        <taxon>Embryophyta</taxon>
        <taxon>Tracheophyta</taxon>
        <taxon>Spermatophyta</taxon>
        <taxon>Magnoliopsida</taxon>
        <taxon>eudicotyledons</taxon>
        <taxon>Gunneridae</taxon>
        <taxon>Pentapetalae</taxon>
        <taxon>rosids</taxon>
        <taxon>fabids</taxon>
        <taxon>Fagales</taxon>
        <taxon>Fagaceae</taxon>
        <taxon>Fagus</taxon>
    </lineage>
</organism>
<name>A0A2N9G3X7_FAGSY</name>
<dbReference type="EMBL" id="OIVN01001768">
    <property type="protein sequence ID" value="SPC97387.1"/>
    <property type="molecule type" value="Genomic_DNA"/>
</dbReference>
<reference evidence="4" key="1">
    <citation type="submission" date="2018-02" db="EMBL/GenBank/DDBJ databases">
        <authorList>
            <person name="Cohen D.B."/>
            <person name="Kent A.D."/>
        </authorList>
    </citation>
    <scope>NUCLEOTIDE SEQUENCE</scope>
</reference>
<dbReference type="PANTHER" id="PTHR10457:SF6">
    <property type="entry name" value="GALACTURONOKINASE"/>
    <property type="match status" value="1"/>
</dbReference>
<dbReference type="GO" id="GO:0005829">
    <property type="term" value="C:cytosol"/>
    <property type="evidence" value="ECO:0007669"/>
    <property type="project" value="TreeGrafter"/>
</dbReference>
<dbReference type="InterPro" id="IPR036554">
    <property type="entry name" value="GHMP_kinase_C_sf"/>
</dbReference>
<sequence length="90" mass="9799">MTIQTAAITGCEPLIQLHEILLRAPGIYGARFSGAGFRGCCLAFVEADRADEAASFVREEYRKVQPKLARQISKGKEVLICEAGDCARVI</sequence>
<dbReference type="AlphaFoldDB" id="A0A2N9G3X7"/>
<dbReference type="GO" id="GO:0006012">
    <property type="term" value="P:galactose metabolic process"/>
    <property type="evidence" value="ECO:0007669"/>
    <property type="project" value="TreeGrafter"/>
</dbReference>
<keyword evidence="1" id="KW-0547">Nucleotide-binding</keyword>
<evidence type="ECO:0000313" key="4">
    <source>
        <dbReference type="EMBL" id="SPC97387.1"/>
    </source>
</evidence>
<evidence type="ECO:0000259" key="3">
    <source>
        <dbReference type="Pfam" id="PF08544"/>
    </source>
</evidence>
<feature type="domain" description="GHMP kinase C-terminal" evidence="3">
    <location>
        <begin position="11"/>
        <end position="62"/>
    </location>
</feature>
<dbReference type="SUPFAM" id="SSF55060">
    <property type="entry name" value="GHMP Kinase, C-terminal domain"/>
    <property type="match status" value="1"/>
</dbReference>
<dbReference type="PANTHER" id="PTHR10457">
    <property type="entry name" value="MEVALONATE KINASE/GALACTOKINASE"/>
    <property type="match status" value="1"/>
</dbReference>
<dbReference type="GO" id="GO:0005524">
    <property type="term" value="F:ATP binding"/>
    <property type="evidence" value="ECO:0007669"/>
    <property type="project" value="UniProtKB-KW"/>
</dbReference>
<proteinExistence type="predicted"/>
<dbReference type="Gene3D" id="3.30.70.890">
    <property type="entry name" value="GHMP kinase, C-terminal domain"/>
    <property type="match status" value="1"/>
</dbReference>